<dbReference type="EMBL" id="SNYO01000003">
    <property type="protein sequence ID" value="TDQ60746.1"/>
    <property type="molecule type" value="Genomic_DNA"/>
</dbReference>
<sequence>MTATTTAPDTDATGGEDTARARVARRLPRPSADAVRCALLAIGWQVALTVWGAVLERPLRSLVTGNQGPEPPAFSLLSHTYRFDATWISPIIEGSYVSRPQSAAFYPLFPLLVRGVQLLSFDNLGILAAALIVNTLALWAALCALLAITRHFVREPGRGWFALLALLAAPTAYYLHVFYSEAVFVALAATAYRFALARRWTPMGLCLIPLTTSRVTAIVVLGLCFLEFWRAQGWRRGFLRWPVLWFPAALAGFAAYAAYLGERTGDPWGMFTAYEIEPSWGYTQFEPNVLLTLGRAVGIVARALAGAAPFTNYVLIDQLLPLLAVAVLLAASVYLIVVLRGAGVPLGLYGIATMLMITLNGNLVAVHRYVLPALGIYVALALLAERGGVQRAIALAHLYLGVLVGSVLFAMFTANLWAG</sequence>
<reference evidence="3 4" key="1">
    <citation type="submission" date="2019-03" db="EMBL/GenBank/DDBJ databases">
        <title>Genomic Encyclopedia of Type Strains, Phase IV (KMG-IV): sequencing the most valuable type-strain genomes for metagenomic binning, comparative biology and taxonomic classification.</title>
        <authorList>
            <person name="Goeker M."/>
        </authorList>
    </citation>
    <scope>NUCLEOTIDE SEQUENCE [LARGE SCALE GENOMIC DNA]</scope>
    <source>
        <strain evidence="3 4">DSM 45775</strain>
    </source>
</reference>
<feature type="transmembrane region" description="Helical" evidence="2">
    <location>
        <begin position="238"/>
        <end position="259"/>
    </location>
</feature>
<keyword evidence="2" id="KW-0472">Membrane</keyword>
<evidence type="ECO:0000256" key="1">
    <source>
        <dbReference type="SAM" id="MobiDB-lite"/>
    </source>
</evidence>
<dbReference type="AlphaFoldDB" id="A0A4R6VHF3"/>
<feature type="transmembrane region" description="Helical" evidence="2">
    <location>
        <begin position="396"/>
        <end position="418"/>
    </location>
</feature>
<comment type="caution">
    <text evidence="3">The sequence shown here is derived from an EMBL/GenBank/DDBJ whole genome shotgun (WGS) entry which is preliminary data.</text>
</comment>
<gene>
    <name evidence="3" type="ORF">EV188_103248</name>
</gene>
<feature type="transmembrane region" description="Helical" evidence="2">
    <location>
        <begin position="34"/>
        <end position="54"/>
    </location>
</feature>
<proteinExistence type="predicted"/>
<feature type="transmembrane region" description="Helical" evidence="2">
    <location>
        <begin position="200"/>
        <end position="226"/>
    </location>
</feature>
<feature type="compositionally biased region" description="Low complexity" evidence="1">
    <location>
        <begin position="1"/>
        <end position="16"/>
    </location>
</feature>
<keyword evidence="2" id="KW-0812">Transmembrane</keyword>
<evidence type="ECO:0000313" key="3">
    <source>
        <dbReference type="EMBL" id="TDQ60746.1"/>
    </source>
</evidence>
<feature type="transmembrane region" description="Helical" evidence="2">
    <location>
        <begin position="369"/>
        <end position="384"/>
    </location>
</feature>
<protein>
    <recommendedName>
        <fullName evidence="5">Mannosyltransferase PIG-V</fullName>
    </recommendedName>
</protein>
<evidence type="ECO:0008006" key="5">
    <source>
        <dbReference type="Google" id="ProtNLM"/>
    </source>
</evidence>
<organism evidence="3 4">
    <name type="scientific">Actinomycetospora succinea</name>
    <dbReference type="NCBI Taxonomy" id="663603"/>
    <lineage>
        <taxon>Bacteria</taxon>
        <taxon>Bacillati</taxon>
        <taxon>Actinomycetota</taxon>
        <taxon>Actinomycetes</taxon>
        <taxon>Pseudonocardiales</taxon>
        <taxon>Pseudonocardiaceae</taxon>
        <taxon>Actinomycetospora</taxon>
    </lineage>
</organism>
<feature type="transmembrane region" description="Helical" evidence="2">
    <location>
        <begin position="160"/>
        <end position="180"/>
    </location>
</feature>
<accession>A0A4R6VHF3</accession>
<dbReference type="OrthoDB" id="4693546at2"/>
<name>A0A4R6VHF3_9PSEU</name>
<evidence type="ECO:0000313" key="4">
    <source>
        <dbReference type="Proteomes" id="UP000295705"/>
    </source>
</evidence>
<dbReference type="RefSeq" id="WP_133826586.1">
    <property type="nucleotide sequence ID" value="NZ_BAABHR010000025.1"/>
</dbReference>
<dbReference type="Proteomes" id="UP000295705">
    <property type="component" value="Unassembled WGS sequence"/>
</dbReference>
<keyword evidence="4" id="KW-1185">Reference proteome</keyword>
<feature type="transmembrane region" description="Helical" evidence="2">
    <location>
        <begin position="319"/>
        <end position="339"/>
    </location>
</feature>
<feature type="transmembrane region" description="Helical" evidence="2">
    <location>
        <begin position="124"/>
        <end position="148"/>
    </location>
</feature>
<feature type="region of interest" description="Disordered" evidence="1">
    <location>
        <begin position="1"/>
        <end position="22"/>
    </location>
</feature>
<keyword evidence="2" id="KW-1133">Transmembrane helix</keyword>
<evidence type="ECO:0000256" key="2">
    <source>
        <dbReference type="SAM" id="Phobius"/>
    </source>
</evidence>